<gene>
    <name evidence="2" type="ORF">ACA29_04215</name>
</gene>
<protein>
    <submittedName>
        <fullName evidence="2">Uncharacterized protein</fullName>
    </submittedName>
</protein>
<evidence type="ECO:0000256" key="1">
    <source>
        <dbReference type="SAM" id="Phobius"/>
    </source>
</evidence>
<keyword evidence="1" id="KW-0472">Membrane</keyword>
<accession>A0A0Q9YI19</accession>
<proteinExistence type="predicted"/>
<feature type="non-terminal residue" evidence="2">
    <location>
        <position position="1"/>
    </location>
</feature>
<reference evidence="2 3" key="1">
    <citation type="submission" date="2015-06" db="EMBL/GenBank/DDBJ databases">
        <title>Genome sequencing project of Bacillus galactosidilyticus PL133.</title>
        <authorList>
            <person name="Gaiero J."/>
            <person name="Nicol R."/>
            <person name="Habash M."/>
        </authorList>
    </citation>
    <scope>NUCLEOTIDE SEQUENCE [LARGE SCALE GENOMIC DNA]</scope>
    <source>
        <strain evidence="2 3">PL133</strain>
    </source>
</reference>
<feature type="transmembrane region" description="Helical" evidence="1">
    <location>
        <begin position="22"/>
        <end position="42"/>
    </location>
</feature>
<dbReference type="PATRIC" id="fig|217031.4.peg.1408"/>
<dbReference type="AlphaFoldDB" id="A0A0Q9YI19"/>
<name>A0A0Q9YI19_9BACI</name>
<sequence>TVCTVVCERSANQLMISLLLDLSLYTCALTLCSFGIALQLGFSELIKGHSLLLLRIQNLNVGRKKENSNQSVNRSKNFGLAFFWNFPKDTEGVGKVVEYV</sequence>
<comment type="caution">
    <text evidence="2">The sequence shown here is derived from an EMBL/GenBank/DDBJ whole genome shotgun (WGS) entry which is preliminary data.</text>
</comment>
<evidence type="ECO:0000313" key="3">
    <source>
        <dbReference type="Proteomes" id="UP000053881"/>
    </source>
</evidence>
<dbReference type="EMBL" id="LGPB01000036">
    <property type="protein sequence ID" value="KRG16686.1"/>
    <property type="molecule type" value="Genomic_DNA"/>
</dbReference>
<dbReference type="Proteomes" id="UP000053881">
    <property type="component" value="Unassembled WGS sequence"/>
</dbReference>
<keyword evidence="1" id="KW-1133">Transmembrane helix</keyword>
<evidence type="ECO:0000313" key="2">
    <source>
        <dbReference type="EMBL" id="KRG16686.1"/>
    </source>
</evidence>
<keyword evidence="1" id="KW-0812">Transmembrane</keyword>
<organism evidence="2 3">
    <name type="scientific">Lederbergia galactosidilytica</name>
    <dbReference type="NCBI Taxonomy" id="217031"/>
    <lineage>
        <taxon>Bacteria</taxon>
        <taxon>Bacillati</taxon>
        <taxon>Bacillota</taxon>
        <taxon>Bacilli</taxon>
        <taxon>Bacillales</taxon>
        <taxon>Bacillaceae</taxon>
        <taxon>Lederbergia</taxon>
    </lineage>
</organism>